<sequence length="1298" mass="132377">MRWTGDSCRLLALCGILIPLCLVYILKFSVLSALLLCIILGVSILVLKIAGKANNVNGVPRNIPHASGVKGHAGPTDGGLVKTRETIFPVRPTPRTSSSLKETEFRQKSVYSGTDYDKSGWAAQSKHFPLSPILSTELGPPQTQYFSQTRSPMMTAASGFVSPVYSMANMDSNLTRSPLSTVRSPAWISPVKSVKNIFPNSSPQHMKPPSKVPLQSDLSSKATVFPLSNRHFPTHQPDYTRTNMGILPASSIFFGDGAAANSLSPLRRGGRVRTHSPVTVKIARPDKRRSASPLFQRLSLERSSGSPLHKETIMAALNEKRKRLAVDDQDDSSSVASSAGGQATFAKRRRLDNGSRCSTPSLASSSNYSTLVNGDADSSADEQARIRFKTAWMGARGLETRTPRNAIDSSISSSRRAAIAIHMMRKRMLLQPAEPESSPSKKSLLPNDDTQSPNADKTHQPSNSFATTGPKVANQIGESDSERQEATSKDRSSSSEDGTPTKAAGKNLGASRLKTPKMRSLGQQMLRNSSPPGEYTAADLEEDRHLAKQRVNYILESLKDGEEEANKNLPKDKEPSTSVGFVAPLTPLVSAKPAVSSSTLTSSNLLQLSRMKTLPVSAVQTGQLLLPSAKTDSGGAVKDNQALTKRTSAPAASTQQTEAATQKGVTFGIPLTQGSSAAMTQATPATAAMSSSALGFTVVDSSKSGASMPSVGQVPQKDPLLKGILAGYNPTTTATSVGFGLEGATTNVTPGLMTMGKPGGTDQAGLGQAAPKQSLGGLLSQGTPIGGFSLGSNAGQPQASQGALAQTSTATRSLQGSTTSTSLIPQSGASGGMGLMTAPSSAPPIGTGLAASSGFQFGAPTSVAASSAPSVAAPSAPTFGSALQGASTASTAPSPFQFGAPTPITQSIAGFQMPSSTPATVSASSTSGIQFGNPTLKTEAQSSTPFMFGSVSSTTAKTTAPTLSFGGAASSLGGQTGLTSAAAASGLFNPTTAASSSVFGSATTTAAATKPSFTPAFGQTVSAAPAQPSAPAFNFGAQPQSSSTTSGGFQFQPAFGAPPQTQPSQSQQQASMPTFQFGSGMTSQPTATAAASSGGFAFNPAPATSSSSVFGAGATAAATAAASPFQSGMSGAAGGIFGQQPATQAPSFGAATAQPTNAFGGPTPGQSVFGGQPTAPAPSTGGFNFGAPAASQTNSSTFSFGQAASQPSSGSMYQFGQQAASGQQVNQPMGGFTTPSKPQPFNFGAGATGGFGTPAPSAAPSFGGVTPTNTGSFTLGMGSTANPKRVSRMTQQRRNRRR</sequence>
<feature type="compositionally biased region" description="Polar residues" evidence="1">
    <location>
        <begin position="448"/>
        <end position="467"/>
    </location>
</feature>
<dbReference type="RefSeq" id="XP_038075486.1">
    <property type="nucleotide sequence ID" value="XM_038219558.1"/>
</dbReference>
<feature type="compositionally biased region" description="Polar residues" evidence="1">
    <location>
        <begin position="1266"/>
        <end position="1282"/>
    </location>
</feature>
<feature type="region of interest" description="Disordered" evidence="1">
    <location>
        <begin position="758"/>
        <end position="840"/>
    </location>
</feature>
<dbReference type="OMA" id="AANFSTW"/>
<feature type="compositionally biased region" description="Polar residues" evidence="1">
    <location>
        <begin position="790"/>
        <end position="828"/>
    </location>
</feature>
<organism evidence="2 3">
    <name type="scientific">Patiria miniata</name>
    <name type="common">Bat star</name>
    <name type="synonym">Asterina miniata</name>
    <dbReference type="NCBI Taxonomy" id="46514"/>
    <lineage>
        <taxon>Eukaryota</taxon>
        <taxon>Metazoa</taxon>
        <taxon>Echinodermata</taxon>
        <taxon>Eleutherozoa</taxon>
        <taxon>Asterozoa</taxon>
        <taxon>Asteroidea</taxon>
        <taxon>Valvatacea</taxon>
        <taxon>Valvatida</taxon>
        <taxon>Asterinidae</taxon>
        <taxon>Patiria</taxon>
    </lineage>
</organism>
<name>A0A914BHZ5_PATMI</name>
<evidence type="ECO:0000313" key="3">
    <source>
        <dbReference type="Proteomes" id="UP000887568"/>
    </source>
</evidence>
<protein>
    <submittedName>
        <fullName evidence="2">Uncharacterized protein</fullName>
    </submittedName>
</protein>
<dbReference type="Proteomes" id="UP000887568">
    <property type="component" value="Unplaced"/>
</dbReference>
<feature type="compositionally biased region" description="Low complexity" evidence="1">
    <location>
        <begin position="432"/>
        <end position="446"/>
    </location>
</feature>
<evidence type="ECO:0000313" key="2">
    <source>
        <dbReference type="EnsemblMetazoa" id="XP_038075486.1"/>
    </source>
</evidence>
<feature type="region of interest" description="Disordered" evidence="1">
    <location>
        <begin position="870"/>
        <end position="903"/>
    </location>
</feature>
<feature type="region of interest" description="Disordered" evidence="1">
    <location>
        <begin position="1029"/>
        <end position="1070"/>
    </location>
</feature>
<keyword evidence="3" id="KW-1185">Reference proteome</keyword>
<feature type="compositionally biased region" description="Polar residues" evidence="1">
    <location>
        <begin position="355"/>
        <end position="372"/>
    </location>
</feature>
<proteinExistence type="predicted"/>
<accession>A0A914BHZ5</accession>
<dbReference type="GeneID" id="119743179"/>
<feature type="region of interest" description="Disordered" evidence="1">
    <location>
        <begin position="1146"/>
        <end position="1234"/>
    </location>
</feature>
<feature type="compositionally biased region" description="Basic residues" evidence="1">
    <location>
        <begin position="1285"/>
        <end position="1298"/>
    </location>
</feature>
<feature type="region of interest" description="Disordered" evidence="1">
    <location>
        <begin position="285"/>
        <end position="309"/>
    </location>
</feature>
<feature type="compositionally biased region" description="Polar residues" evidence="1">
    <location>
        <begin position="1190"/>
        <end position="1227"/>
    </location>
</feature>
<feature type="compositionally biased region" description="Polar residues" evidence="1">
    <location>
        <begin position="1037"/>
        <end position="1049"/>
    </location>
</feature>
<feature type="region of interest" description="Disordered" evidence="1">
    <location>
        <begin position="326"/>
        <end position="379"/>
    </location>
</feature>
<dbReference type="EnsemblMetazoa" id="XM_038219558.1">
    <property type="protein sequence ID" value="XP_038075486.1"/>
    <property type="gene ID" value="LOC119743179"/>
</dbReference>
<feature type="compositionally biased region" description="Low complexity" evidence="1">
    <location>
        <begin position="1057"/>
        <end position="1070"/>
    </location>
</feature>
<feature type="region of interest" description="Disordered" evidence="1">
    <location>
        <begin position="431"/>
        <end position="536"/>
    </location>
</feature>
<feature type="compositionally biased region" description="Basic and acidic residues" evidence="1">
    <location>
        <begin position="480"/>
        <end position="494"/>
    </location>
</feature>
<dbReference type="OrthoDB" id="6510268at2759"/>
<reference evidence="2" key="1">
    <citation type="submission" date="2022-11" db="UniProtKB">
        <authorList>
            <consortium name="EnsemblMetazoa"/>
        </authorList>
    </citation>
    <scope>IDENTIFICATION</scope>
</reference>
<feature type="compositionally biased region" description="Low complexity" evidence="1">
    <location>
        <begin position="332"/>
        <end position="343"/>
    </location>
</feature>
<feature type="compositionally biased region" description="Polar residues" evidence="1">
    <location>
        <begin position="884"/>
        <end position="894"/>
    </location>
</feature>
<feature type="region of interest" description="Disordered" evidence="1">
    <location>
        <begin position="1259"/>
        <end position="1298"/>
    </location>
</feature>
<feature type="compositionally biased region" description="Polar residues" evidence="1">
    <location>
        <begin position="521"/>
        <end position="531"/>
    </location>
</feature>
<evidence type="ECO:0000256" key="1">
    <source>
        <dbReference type="SAM" id="MobiDB-lite"/>
    </source>
</evidence>